<dbReference type="OMA" id="QLRVKVH"/>
<dbReference type="AlphaFoldDB" id="A0A2I3TT61"/>
<dbReference type="EMBL" id="AACZ04050153">
    <property type="status" value="NOT_ANNOTATED_CDS"/>
    <property type="molecule type" value="Genomic_DNA"/>
</dbReference>
<evidence type="ECO:0000313" key="2">
    <source>
        <dbReference type="Proteomes" id="UP000002277"/>
    </source>
</evidence>
<protein>
    <submittedName>
        <fullName evidence="1">Uncharacterized protein</fullName>
    </submittedName>
</protein>
<dbReference type="Ensembl" id="ENSPTRT00000102946.1">
    <property type="protein sequence ID" value="ENSPTRP00000092445.1"/>
    <property type="gene ID" value="ENSPTRG00000049917.1"/>
</dbReference>
<dbReference type="GeneTree" id="ENSGT00390000008532"/>
<reference evidence="1" key="3">
    <citation type="submission" date="2025-09" db="UniProtKB">
        <authorList>
            <consortium name="Ensembl"/>
        </authorList>
    </citation>
    <scope>IDENTIFICATION</scope>
</reference>
<dbReference type="Proteomes" id="UP000002277">
    <property type="component" value="Chromosome 1"/>
</dbReference>
<accession>A0A2I3TT61</accession>
<dbReference type="Bgee" id="ENSPTRG00000049917">
    <property type="expression patterns" value="Expressed in thymus and 20 other cell types or tissues"/>
</dbReference>
<dbReference type="InParanoid" id="A0A2I3TT61"/>
<organism evidence="1 2">
    <name type="scientific">Pan troglodytes</name>
    <name type="common">Chimpanzee</name>
    <dbReference type="NCBI Taxonomy" id="9598"/>
    <lineage>
        <taxon>Eukaryota</taxon>
        <taxon>Metazoa</taxon>
        <taxon>Chordata</taxon>
        <taxon>Craniata</taxon>
        <taxon>Vertebrata</taxon>
        <taxon>Euteleostomi</taxon>
        <taxon>Mammalia</taxon>
        <taxon>Eutheria</taxon>
        <taxon>Euarchontoglires</taxon>
        <taxon>Primates</taxon>
        <taxon>Haplorrhini</taxon>
        <taxon>Catarrhini</taxon>
        <taxon>Hominidae</taxon>
        <taxon>Pan</taxon>
    </lineage>
</organism>
<sequence length="58" mass="6756">MLITSQVMDILRCNPQKKNSIHSQLRVKVHQKFKTLCEKLFIGIPTKYLTKKLSRTIG</sequence>
<proteinExistence type="predicted"/>
<name>A0A2I3TT61_PANTR</name>
<evidence type="ECO:0000313" key="1">
    <source>
        <dbReference type="Ensembl" id="ENSPTRP00000092445.1"/>
    </source>
</evidence>
<keyword evidence="2" id="KW-1185">Reference proteome</keyword>
<reference evidence="1" key="2">
    <citation type="submission" date="2025-08" db="UniProtKB">
        <authorList>
            <consortium name="Ensembl"/>
        </authorList>
    </citation>
    <scope>IDENTIFICATION</scope>
</reference>
<reference evidence="1 2" key="1">
    <citation type="journal article" date="2005" name="Nature">
        <title>Initial sequence of the chimpanzee genome and comparison with the human genome.</title>
        <authorList>
            <consortium name="Chimpanzee sequencing and analysis consortium"/>
        </authorList>
    </citation>
    <scope>NUCLEOTIDE SEQUENCE [LARGE SCALE GENOMIC DNA]</scope>
</reference>